<dbReference type="SUPFAM" id="SSF46785">
    <property type="entry name" value="Winged helix' DNA-binding domain"/>
    <property type="match status" value="1"/>
</dbReference>
<dbReference type="Proteomes" id="UP000011603">
    <property type="component" value="Unassembled WGS sequence"/>
</dbReference>
<dbReference type="PROSITE" id="PS51118">
    <property type="entry name" value="HTH_HXLR"/>
    <property type="match status" value="1"/>
</dbReference>
<dbReference type="GO" id="GO:0003677">
    <property type="term" value="F:DNA binding"/>
    <property type="evidence" value="ECO:0007669"/>
    <property type="project" value="UniProtKB-KW"/>
</dbReference>
<dbReference type="InterPro" id="IPR036388">
    <property type="entry name" value="WH-like_DNA-bd_sf"/>
</dbReference>
<evidence type="ECO:0000313" key="6">
    <source>
        <dbReference type="EMBL" id="AFK21563.1"/>
    </source>
</evidence>
<dbReference type="Proteomes" id="UP000299011">
    <property type="component" value="Plasmid pHME505"/>
</dbReference>
<evidence type="ECO:0000313" key="12">
    <source>
        <dbReference type="Proteomes" id="UP000027075"/>
    </source>
</evidence>
<reference evidence="6" key="1">
    <citation type="journal article" date="2012" name="Appl. Environ. Microbiol.">
        <title>Identification of the haloarchaeal phasin (PhaP) that functions in polyhydroxyalkanoate accumulation and granule formation in Haloferax mediterranei.</title>
        <authorList>
            <person name="Cai S."/>
            <person name="Cai L."/>
            <person name="Liu H."/>
            <person name="Liu X."/>
            <person name="Han J."/>
            <person name="Zhou J."/>
            <person name="Xiang H."/>
        </authorList>
    </citation>
    <scope>NUCLEOTIDE SEQUENCE</scope>
    <source>
        <strain evidence="6">CGMCC 1.2087</strain>
    </source>
</reference>
<dbReference type="Proteomes" id="UP000027075">
    <property type="component" value="Plasmid HMPLAS1"/>
</dbReference>
<accession>I3RBF3</accession>
<dbReference type="HOGENOM" id="CLU_1820957_0_0_2"/>
<dbReference type="Gene3D" id="1.10.10.10">
    <property type="entry name" value="Winged helix-like DNA-binding domain superfamily/Winged helix DNA-binding domain"/>
    <property type="match status" value="1"/>
</dbReference>
<evidence type="ECO:0000313" key="13">
    <source>
        <dbReference type="Proteomes" id="UP000299011"/>
    </source>
</evidence>
<gene>
    <name evidence="6" type="ordered locus">HFX_6444</name>
    <name evidence="7" type="ORF">BM92_15835</name>
    <name evidence="8" type="ORF">C439_17438</name>
    <name evidence="9" type="ORF">E6P09_15760</name>
</gene>
<evidence type="ECO:0000313" key="9">
    <source>
        <dbReference type="EMBL" id="QCQ76790.1"/>
    </source>
</evidence>
<evidence type="ECO:0000256" key="4">
    <source>
        <dbReference type="SAM" id="MobiDB-lite"/>
    </source>
</evidence>
<protein>
    <submittedName>
        <fullName evidence="6">Transcription regulator</fullName>
    </submittedName>
    <submittedName>
        <fullName evidence="7">Transcriptional regulator</fullName>
    </submittedName>
</protein>
<dbReference type="KEGG" id="hme:HFX_6444"/>
<dbReference type="EMBL" id="CP039140">
    <property type="protein sequence ID" value="QCQ76790.1"/>
    <property type="molecule type" value="Genomic_DNA"/>
</dbReference>
<keyword evidence="1" id="KW-0805">Transcription regulation</keyword>
<reference evidence="8 11" key="3">
    <citation type="journal article" date="2014" name="PLoS Genet.">
        <title>Phylogenetically driven sequencing of extremely halophilic archaea reveals strategies for static and dynamic osmo-response.</title>
        <authorList>
            <person name="Becker E.A."/>
            <person name="Seitzer P.M."/>
            <person name="Tritt A."/>
            <person name="Larsen D."/>
            <person name="Krusor M."/>
            <person name="Yao A.I."/>
            <person name="Wu D."/>
            <person name="Madern D."/>
            <person name="Eisen J.A."/>
            <person name="Darling A.E."/>
            <person name="Facciotti M.T."/>
        </authorList>
    </citation>
    <scope>NUCLEOTIDE SEQUENCE [LARGE SCALE GENOMIC DNA]</scope>
    <source>
        <strain evidence="8">ATCC 33500</strain>
        <strain evidence="11">ATCC 33500 / DSM 1411 / JCM 8866 / NBRC 14739 / NCIMB 2177 / R-4</strain>
    </source>
</reference>
<dbReference type="PANTHER" id="PTHR33204">
    <property type="entry name" value="TRANSCRIPTIONAL REGULATOR, MARR FAMILY"/>
    <property type="match status" value="1"/>
</dbReference>
<dbReference type="PANTHER" id="PTHR33204:SF18">
    <property type="entry name" value="TRANSCRIPTIONAL REGULATORY PROTEIN"/>
    <property type="match status" value="1"/>
</dbReference>
<evidence type="ECO:0000313" key="8">
    <source>
        <dbReference type="EMBL" id="ELZ97128.1"/>
    </source>
</evidence>
<dbReference type="GeneID" id="40157903"/>
<evidence type="ECO:0000256" key="2">
    <source>
        <dbReference type="ARBA" id="ARBA00023125"/>
    </source>
</evidence>
<name>I3RBF3_HALMT</name>
<evidence type="ECO:0000256" key="3">
    <source>
        <dbReference type="ARBA" id="ARBA00023163"/>
    </source>
</evidence>
<geneLocation type="plasmid" evidence="9 13">
    <name>pHME505</name>
</geneLocation>
<dbReference type="InterPro" id="IPR036390">
    <property type="entry name" value="WH_DNA-bd_sf"/>
</dbReference>
<evidence type="ECO:0000313" key="10">
    <source>
        <dbReference type="Proteomes" id="UP000006469"/>
    </source>
</evidence>
<dbReference type="Pfam" id="PF01638">
    <property type="entry name" value="HxlR"/>
    <property type="match status" value="1"/>
</dbReference>
<dbReference type="InterPro" id="IPR002577">
    <property type="entry name" value="HTH_HxlR"/>
</dbReference>
<reference evidence="7 12" key="4">
    <citation type="submission" date="2014-04" db="EMBL/GenBank/DDBJ databases">
        <title>Transcriptional profiles of Haloferax mediterranei on the basis of nitrogen availability.</title>
        <authorList>
            <person name="Bautista V."/>
        </authorList>
    </citation>
    <scope>NUCLEOTIDE SEQUENCE [LARGE SCALE GENOMIC DNA]</scope>
    <source>
        <strain evidence="7">ATCC 33500</strain>
        <strain evidence="12">ATCC 33500 / DSM 1411 / JCM 8866 / NBRC 14739 / NCIMB 2177 / R-4</strain>
        <plasmid evidence="7">HMPLAS1</plasmid>
        <plasmid evidence="12">Plasmid HMPLAS1</plasmid>
    </source>
</reference>
<geneLocation type="plasmid" evidence="6 10">
    <name>pHM500</name>
</geneLocation>
<evidence type="ECO:0000313" key="11">
    <source>
        <dbReference type="Proteomes" id="UP000011603"/>
    </source>
</evidence>
<reference evidence="9 13" key="6">
    <citation type="submission" date="2019-04" db="EMBL/GenBank/DDBJ databases">
        <title>Methylomes of two halophilic Archaea, Haloarcula marismortui and Haloferax mediterranei.</title>
        <authorList>
            <person name="DasSarma S."/>
            <person name="DasSarma P."/>
            <person name="DasSarma S."/>
            <person name="Fomenkov A."/>
            <person name="Vincze T."/>
            <person name="Anton B.P."/>
            <person name="Roberts R.J."/>
        </authorList>
    </citation>
    <scope>NUCLEOTIDE SEQUENCE [LARGE SCALE GENOMIC DNA]</scope>
    <source>
        <strain evidence="9">ATCC 33500</strain>
        <strain evidence="13">ATCC 33500 / DSM 1411 / JCM 8866 / NBRC 14739 / NCIMB 2177 / R-4</strain>
        <plasmid evidence="9 13">pHME505</plasmid>
    </source>
</reference>
<dbReference type="AlphaFoldDB" id="I3RBF3"/>
<keyword evidence="3" id="KW-0804">Transcription</keyword>
<evidence type="ECO:0000313" key="7">
    <source>
        <dbReference type="EMBL" id="AHZ24389.1"/>
    </source>
</evidence>
<geneLocation type="plasmid" evidence="7 12">
    <name>HMPLAS1</name>
</geneLocation>
<reference evidence="6" key="5">
    <citation type="submission" date="2014-05" db="EMBL/GenBank/DDBJ databases">
        <authorList>
            <person name="Wang L."/>
            <person name="Yang H."/>
            <person name="Xiang H."/>
        </authorList>
    </citation>
    <scope>NUCLEOTIDE SEQUENCE</scope>
    <source>
        <strain evidence="6">CGMCC 1.2087</strain>
        <plasmid evidence="6">pHM500</plasmid>
    </source>
</reference>
<dbReference type="OrthoDB" id="10490at2157"/>
<dbReference type="EMBL" id="CP001871">
    <property type="protein sequence ID" value="AFK21563.1"/>
    <property type="molecule type" value="Genomic_DNA"/>
</dbReference>
<organism evidence="6 10">
    <name type="scientific">Haloferax mediterranei (strain ATCC 33500 / DSM 1411 / JCM 8866 / NBRC 14739 / NCIMB 2177 / R-4)</name>
    <name type="common">Halobacterium mediterranei</name>
    <dbReference type="NCBI Taxonomy" id="523841"/>
    <lineage>
        <taxon>Archaea</taxon>
        <taxon>Methanobacteriati</taxon>
        <taxon>Methanobacteriota</taxon>
        <taxon>Stenosarchaea group</taxon>
        <taxon>Halobacteria</taxon>
        <taxon>Halobacteriales</taxon>
        <taxon>Haloferacaceae</taxon>
        <taxon>Haloferax</taxon>
    </lineage>
</organism>
<keyword evidence="6" id="KW-0614">Plasmid</keyword>
<dbReference type="Proteomes" id="UP000006469">
    <property type="component" value="Plasmid pHM500"/>
</dbReference>
<reference evidence="6 10" key="2">
    <citation type="journal article" date="2012" name="J. Bacteriol.">
        <title>Complete genome sequence of the metabolically versatile halophilic archaeon Haloferax mediterranei, a poly(3-hydroxybutyrate-co-3-hydroxyvalerate) producer.</title>
        <authorList>
            <person name="Han J."/>
            <person name="Zhang F."/>
            <person name="Hou J."/>
            <person name="Liu X."/>
            <person name="Li M."/>
            <person name="Liu H."/>
            <person name="Cai L."/>
            <person name="Zhang B."/>
            <person name="Chen Y."/>
            <person name="Zhou J."/>
            <person name="Hu S."/>
            <person name="Xiang H."/>
        </authorList>
    </citation>
    <scope>NUCLEOTIDE SEQUENCE [LARGE SCALE GENOMIC DNA]</scope>
    <source>
        <strain evidence="10">ATCC 33500 / DSM 1411 / JCM 8866 / NBRC 14739 / NCIMB 2177 / R-4</strain>
        <strain evidence="6">CGMCC 1.2087</strain>
        <plasmid evidence="10">pHM500</plasmid>
    </source>
</reference>
<dbReference type="EMBL" id="AOLO01000015">
    <property type="protein sequence ID" value="ELZ97128.1"/>
    <property type="molecule type" value="Genomic_DNA"/>
</dbReference>
<proteinExistence type="predicted"/>
<dbReference type="PATRIC" id="fig|523841.21.peg.3502"/>
<dbReference type="RefSeq" id="WP_004060682.1">
    <property type="nucleotide sequence ID" value="NC_017944.1"/>
</dbReference>
<keyword evidence="11" id="KW-1185">Reference proteome</keyword>
<feature type="compositionally biased region" description="Low complexity" evidence="4">
    <location>
        <begin position="1"/>
        <end position="11"/>
    </location>
</feature>
<sequence length="141" mass="15686">MSNGSESSSHSNATLPRTHERQDELTSMSSLFGRKWNPVIIHALVEDGPLGFSELREPIDRISNKALSESLSTLEERGVVERTTISQRPFRVEYSLTDWGESLGSIVMDFIDSTKRDTEGTDIVDNENKDVNTSTAIDLGK</sequence>
<keyword evidence="2" id="KW-0238">DNA-binding</keyword>
<feature type="domain" description="HTH hxlR-type" evidence="5">
    <location>
        <begin position="15"/>
        <end position="122"/>
    </location>
</feature>
<feature type="region of interest" description="Disordered" evidence="4">
    <location>
        <begin position="1"/>
        <end position="26"/>
    </location>
</feature>
<evidence type="ECO:0000256" key="1">
    <source>
        <dbReference type="ARBA" id="ARBA00023015"/>
    </source>
</evidence>
<evidence type="ECO:0000259" key="5">
    <source>
        <dbReference type="PROSITE" id="PS51118"/>
    </source>
</evidence>
<dbReference type="EMBL" id="CP007554">
    <property type="protein sequence ID" value="AHZ24389.1"/>
    <property type="molecule type" value="Genomic_DNA"/>
</dbReference>